<dbReference type="Proteomes" id="UP001152747">
    <property type="component" value="Unassembled WGS sequence"/>
</dbReference>
<sequence length="340" mass="39347">MSDDDFGFEFDVDSQKDQEEEIIELNDSFDDFQPENPAADQNSLIEKYEKLQIESREIDDVARELRQIIQICRQMEKCLSDRRNQGILENFVVKIEYLSNGAVLIWMKIENLSDFEMKNGWKIGVKTSTVYRAKMKAQISETLDLDNLQPGTSKSYSLKLAEIELPLIFTFILSKKIRDFEGEIHEFHINLDPISLTNLDILQQQKLSENIGGKMMAFEFSHRIPHCLVDLLNGKVNSISVKYVFLAIFGLEVEGDETHLILPTTGEIIKIHVTRESSYYNLKIFAQNSKLLQNIQNDMKIKLIVEMSKLKTRKKENSDVLTEIEFLDLDKLFETMLAGF</sequence>
<dbReference type="AlphaFoldDB" id="A0A9P1IE35"/>
<dbReference type="EMBL" id="CANHGI010000002">
    <property type="protein sequence ID" value="CAI5443178.1"/>
    <property type="molecule type" value="Genomic_DNA"/>
</dbReference>
<evidence type="ECO:0000313" key="2">
    <source>
        <dbReference type="Proteomes" id="UP001152747"/>
    </source>
</evidence>
<comment type="caution">
    <text evidence="1">The sequence shown here is derived from an EMBL/GenBank/DDBJ whole genome shotgun (WGS) entry which is preliminary data.</text>
</comment>
<organism evidence="1 2">
    <name type="scientific">Caenorhabditis angaria</name>
    <dbReference type="NCBI Taxonomy" id="860376"/>
    <lineage>
        <taxon>Eukaryota</taxon>
        <taxon>Metazoa</taxon>
        <taxon>Ecdysozoa</taxon>
        <taxon>Nematoda</taxon>
        <taxon>Chromadorea</taxon>
        <taxon>Rhabditida</taxon>
        <taxon>Rhabditina</taxon>
        <taxon>Rhabditomorpha</taxon>
        <taxon>Rhabditoidea</taxon>
        <taxon>Rhabditidae</taxon>
        <taxon>Peloderinae</taxon>
        <taxon>Caenorhabditis</taxon>
    </lineage>
</organism>
<proteinExistence type="predicted"/>
<gene>
    <name evidence="1" type="ORF">CAMP_LOCUS5815</name>
</gene>
<name>A0A9P1IE35_9PELO</name>
<dbReference type="OrthoDB" id="5847129at2759"/>
<evidence type="ECO:0000313" key="1">
    <source>
        <dbReference type="EMBL" id="CAI5443178.1"/>
    </source>
</evidence>
<keyword evidence="2" id="KW-1185">Reference proteome</keyword>
<accession>A0A9P1IE35</accession>
<reference evidence="1" key="1">
    <citation type="submission" date="2022-11" db="EMBL/GenBank/DDBJ databases">
        <authorList>
            <person name="Kikuchi T."/>
        </authorList>
    </citation>
    <scope>NUCLEOTIDE SEQUENCE</scope>
    <source>
        <strain evidence="1">PS1010</strain>
    </source>
</reference>
<protein>
    <submittedName>
        <fullName evidence="1">Uncharacterized protein</fullName>
    </submittedName>
</protein>